<evidence type="ECO:0000256" key="2">
    <source>
        <dbReference type="ARBA" id="ARBA00023315"/>
    </source>
</evidence>
<dbReference type="Gene3D" id="3.40.630.30">
    <property type="match status" value="1"/>
</dbReference>
<comment type="caution">
    <text evidence="5">The sequence shown here is derived from an EMBL/GenBank/DDBJ whole genome shotgun (WGS) entry which is preliminary data.</text>
</comment>
<dbReference type="CDD" id="cd04301">
    <property type="entry name" value="NAT_SF"/>
    <property type="match status" value="1"/>
</dbReference>
<evidence type="ECO:0000256" key="1">
    <source>
        <dbReference type="ARBA" id="ARBA00022679"/>
    </source>
</evidence>
<evidence type="ECO:0000259" key="4">
    <source>
        <dbReference type="PROSITE" id="PS51186"/>
    </source>
</evidence>
<dbReference type="InterPro" id="IPR000182">
    <property type="entry name" value="GNAT_dom"/>
</dbReference>
<dbReference type="InterPro" id="IPR016181">
    <property type="entry name" value="Acyl_CoA_acyltransferase"/>
</dbReference>
<evidence type="ECO:0000256" key="3">
    <source>
        <dbReference type="SAM" id="MobiDB-lite"/>
    </source>
</evidence>
<keyword evidence="2" id="KW-0012">Acyltransferase</keyword>
<proteinExistence type="predicted"/>
<dbReference type="InterPro" id="IPR051646">
    <property type="entry name" value="NatB_acetyltransferase_subunit"/>
</dbReference>
<reference evidence="5" key="1">
    <citation type="journal article" date="2020" name="Stud. Mycol.">
        <title>101 Dothideomycetes genomes: a test case for predicting lifestyles and emergence of pathogens.</title>
        <authorList>
            <person name="Haridas S."/>
            <person name="Albert R."/>
            <person name="Binder M."/>
            <person name="Bloem J."/>
            <person name="Labutti K."/>
            <person name="Salamov A."/>
            <person name="Andreopoulos B."/>
            <person name="Baker S."/>
            <person name="Barry K."/>
            <person name="Bills G."/>
            <person name="Bluhm B."/>
            <person name="Cannon C."/>
            <person name="Castanera R."/>
            <person name="Culley D."/>
            <person name="Daum C."/>
            <person name="Ezra D."/>
            <person name="Gonzalez J."/>
            <person name="Henrissat B."/>
            <person name="Kuo A."/>
            <person name="Liang C."/>
            <person name="Lipzen A."/>
            <person name="Lutzoni F."/>
            <person name="Magnuson J."/>
            <person name="Mondo S."/>
            <person name="Nolan M."/>
            <person name="Ohm R."/>
            <person name="Pangilinan J."/>
            <person name="Park H.-J."/>
            <person name="Ramirez L."/>
            <person name="Alfaro M."/>
            <person name="Sun H."/>
            <person name="Tritt A."/>
            <person name="Yoshinaga Y."/>
            <person name="Zwiers L.-H."/>
            <person name="Turgeon B."/>
            <person name="Goodwin S."/>
            <person name="Spatafora J."/>
            <person name="Crous P."/>
            <person name="Grigoriev I."/>
        </authorList>
    </citation>
    <scope>NUCLEOTIDE SEQUENCE</scope>
    <source>
        <strain evidence="5">CBS 133067</strain>
    </source>
</reference>
<dbReference type="OrthoDB" id="10264728at2759"/>
<dbReference type="Pfam" id="PF00583">
    <property type="entry name" value="Acetyltransf_1"/>
    <property type="match status" value="1"/>
</dbReference>
<evidence type="ECO:0000313" key="6">
    <source>
        <dbReference type="Proteomes" id="UP000799772"/>
    </source>
</evidence>
<dbReference type="EMBL" id="ML978137">
    <property type="protein sequence ID" value="KAF2093621.1"/>
    <property type="molecule type" value="Genomic_DNA"/>
</dbReference>
<keyword evidence="1" id="KW-0808">Transferase</keyword>
<feature type="region of interest" description="Disordered" evidence="3">
    <location>
        <begin position="174"/>
        <end position="193"/>
    </location>
</feature>
<keyword evidence="6" id="KW-1185">Reference proteome</keyword>
<accession>A0A9P4I251</accession>
<dbReference type="PANTHER" id="PTHR45910:SF1">
    <property type="entry name" value="N-ALPHA-ACETYLTRANSFERASE 20"/>
    <property type="match status" value="1"/>
</dbReference>
<dbReference type="Proteomes" id="UP000799772">
    <property type="component" value="Unassembled WGS sequence"/>
</dbReference>
<sequence length="193" mass="21995">MSSIRPMTAMDLFYFNPTNLDHLTETYNVGFYLEYLSKWPDLCRVIEGHDGKIEAYILGKLESSPYPCPNPPYSPSTTGKTDPNYLPWHGHVTALTVAPAARRLGHATMLTEALEKACDDANAWFVDLFVRAENKVAQDLYKKMGYSVYRRVVGYYNDEADAFDMRKPLNRDKEKGTVREDGENVAVDPNEVW</sequence>
<dbReference type="GO" id="GO:0031416">
    <property type="term" value="C:NatB complex"/>
    <property type="evidence" value="ECO:0007669"/>
    <property type="project" value="TreeGrafter"/>
</dbReference>
<evidence type="ECO:0000313" key="5">
    <source>
        <dbReference type="EMBL" id="KAF2093621.1"/>
    </source>
</evidence>
<gene>
    <name evidence="5" type="ORF">NA57DRAFT_69050</name>
</gene>
<organism evidence="5 6">
    <name type="scientific">Rhizodiscina lignyota</name>
    <dbReference type="NCBI Taxonomy" id="1504668"/>
    <lineage>
        <taxon>Eukaryota</taxon>
        <taxon>Fungi</taxon>
        <taxon>Dikarya</taxon>
        <taxon>Ascomycota</taxon>
        <taxon>Pezizomycotina</taxon>
        <taxon>Dothideomycetes</taxon>
        <taxon>Pleosporomycetidae</taxon>
        <taxon>Aulographales</taxon>
        <taxon>Rhizodiscinaceae</taxon>
        <taxon>Rhizodiscina</taxon>
    </lineage>
</organism>
<dbReference type="SUPFAM" id="SSF55729">
    <property type="entry name" value="Acyl-CoA N-acyltransferases (Nat)"/>
    <property type="match status" value="1"/>
</dbReference>
<dbReference type="GO" id="GO:0004596">
    <property type="term" value="F:protein-N-terminal amino-acid acetyltransferase activity"/>
    <property type="evidence" value="ECO:0007669"/>
    <property type="project" value="TreeGrafter"/>
</dbReference>
<protein>
    <submittedName>
        <fullName evidence="5">Acyl-CoA N-acyltransferase</fullName>
    </submittedName>
</protein>
<dbReference type="PANTHER" id="PTHR45910">
    <property type="entry name" value="N-ALPHA-ACETYLTRANSFERASE 20"/>
    <property type="match status" value="1"/>
</dbReference>
<dbReference type="PROSITE" id="PS51186">
    <property type="entry name" value="GNAT"/>
    <property type="match status" value="1"/>
</dbReference>
<name>A0A9P4I251_9PEZI</name>
<dbReference type="AlphaFoldDB" id="A0A9P4I251"/>
<feature type="domain" description="N-acetyltransferase" evidence="4">
    <location>
        <begin position="2"/>
        <end position="170"/>
    </location>
</feature>
<dbReference type="FunFam" id="3.40.630.30:FF:000058">
    <property type="entry name" value="N-acetyltransferase (Nat5)"/>
    <property type="match status" value="1"/>
</dbReference>